<accession>A0A6A5YX36</accession>
<dbReference type="AlphaFoldDB" id="A0A6A5YX36"/>
<feature type="region of interest" description="Disordered" evidence="1">
    <location>
        <begin position="164"/>
        <end position="190"/>
    </location>
</feature>
<evidence type="ECO:0000256" key="1">
    <source>
        <dbReference type="SAM" id="MobiDB-lite"/>
    </source>
</evidence>
<sequence>MSTSKPADDTNSPSSEIDPWRRPYETYPAWRAWRDAGGLGDFAKRYDVTTAQILDRKVPELTLYAYWNELFHVPQLQEQVKAAQVAWREKCGGIPLEAAYKSLEQAGACEIPGDHDDESELEESEVEEIEQEAASVRKIAMFKQYTTPRPQKDRACWSSPLRHSSIWSSPAKRCPGTQQSSPAKRQRLHH</sequence>
<reference evidence="2" key="1">
    <citation type="journal article" date="2020" name="Stud. Mycol.">
        <title>101 Dothideomycetes genomes: a test case for predicting lifestyles and emergence of pathogens.</title>
        <authorList>
            <person name="Haridas S."/>
            <person name="Albert R."/>
            <person name="Binder M."/>
            <person name="Bloem J."/>
            <person name="Labutti K."/>
            <person name="Salamov A."/>
            <person name="Andreopoulos B."/>
            <person name="Baker S."/>
            <person name="Barry K."/>
            <person name="Bills G."/>
            <person name="Bluhm B."/>
            <person name="Cannon C."/>
            <person name="Castanera R."/>
            <person name="Culley D."/>
            <person name="Daum C."/>
            <person name="Ezra D."/>
            <person name="Gonzalez J."/>
            <person name="Henrissat B."/>
            <person name="Kuo A."/>
            <person name="Liang C."/>
            <person name="Lipzen A."/>
            <person name="Lutzoni F."/>
            <person name="Magnuson J."/>
            <person name="Mondo S."/>
            <person name="Nolan M."/>
            <person name="Ohm R."/>
            <person name="Pangilinan J."/>
            <person name="Park H.-J."/>
            <person name="Ramirez L."/>
            <person name="Alfaro M."/>
            <person name="Sun H."/>
            <person name="Tritt A."/>
            <person name="Yoshinaga Y."/>
            <person name="Zwiers L.-H."/>
            <person name="Turgeon B."/>
            <person name="Goodwin S."/>
            <person name="Spatafora J."/>
            <person name="Crous P."/>
            <person name="Grigoriev I."/>
        </authorList>
    </citation>
    <scope>NUCLEOTIDE SEQUENCE</scope>
    <source>
        <strain evidence="2">CBS 627.86</strain>
    </source>
</reference>
<feature type="compositionally biased region" description="Polar residues" evidence="1">
    <location>
        <begin position="1"/>
        <end position="15"/>
    </location>
</feature>
<organism evidence="2 3">
    <name type="scientific">Lophiotrema nucula</name>
    <dbReference type="NCBI Taxonomy" id="690887"/>
    <lineage>
        <taxon>Eukaryota</taxon>
        <taxon>Fungi</taxon>
        <taxon>Dikarya</taxon>
        <taxon>Ascomycota</taxon>
        <taxon>Pezizomycotina</taxon>
        <taxon>Dothideomycetes</taxon>
        <taxon>Pleosporomycetidae</taxon>
        <taxon>Pleosporales</taxon>
        <taxon>Lophiotremataceae</taxon>
        <taxon>Lophiotrema</taxon>
    </lineage>
</organism>
<dbReference type="EMBL" id="ML977335">
    <property type="protein sequence ID" value="KAF2111147.1"/>
    <property type="molecule type" value="Genomic_DNA"/>
</dbReference>
<feature type="region of interest" description="Disordered" evidence="1">
    <location>
        <begin position="1"/>
        <end position="21"/>
    </location>
</feature>
<dbReference type="OrthoDB" id="3811152at2759"/>
<keyword evidence="3" id="KW-1185">Reference proteome</keyword>
<protein>
    <submittedName>
        <fullName evidence="2">Uncharacterized protein</fullName>
    </submittedName>
</protein>
<gene>
    <name evidence="2" type="ORF">BDV96DRAFT_603274</name>
</gene>
<dbReference type="Proteomes" id="UP000799770">
    <property type="component" value="Unassembled WGS sequence"/>
</dbReference>
<evidence type="ECO:0000313" key="3">
    <source>
        <dbReference type="Proteomes" id="UP000799770"/>
    </source>
</evidence>
<evidence type="ECO:0000313" key="2">
    <source>
        <dbReference type="EMBL" id="KAF2111147.1"/>
    </source>
</evidence>
<proteinExistence type="predicted"/>
<name>A0A6A5YX36_9PLEO</name>